<dbReference type="SUPFAM" id="SSF47598">
    <property type="entry name" value="Ribbon-helix-helix"/>
    <property type="match status" value="1"/>
</dbReference>
<name>A0A327JRZ3_9HYPH</name>
<dbReference type="EMBL" id="NPEV01000011">
    <property type="protein sequence ID" value="RAI28204.1"/>
    <property type="molecule type" value="Genomic_DNA"/>
</dbReference>
<dbReference type="InterPro" id="IPR010985">
    <property type="entry name" value="Ribbon_hlx_hlx"/>
</dbReference>
<evidence type="ECO:0000259" key="1">
    <source>
        <dbReference type="Pfam" id="PF22513"/>
    </source>
</evidence>
<keyword evidence="3" id="KW-1185">Reference proteome</keyword>
<proteinExistence type="predicted"/>
<organism evidence="2 3">
    <name type="scientific">Rhodobium orientis</name>
    <dbReference type="NCBI Taxonomy" id="34017"/>
    <lineage>
        <taxon>Bacteria</taxon>
        <taxon>Pseudomonadati</taxon>
        <taxon>Pseudomonadota</taxon>
        <taxon>Alphaproteobacteria</taxon>
        <taxon>Hyphomicrobiales</taxon>
        <taxon>Rhodobiaceae</taxon>
        <taxon>Rhodobium</taxon>
    </lineage>
</organism>
<dbReference type="Pfam" id="PF22513">
    <property type="entry name" value="FitA-like_RHH"/>
    <property type="match status" value="1"/>
</dbReference>
<dbReference type="AlphaFoldDB" id="A0A327JRZ3"/>
<dbReference type="InterPro" id="IPR053853">
    <property type="entry name" value="FitA-like_RHH"/>
</dbReference>
<dbReference type="Proteomes" id="UP000249299">
    <property type="component" value="Unassembled WGS sequence"/>
</dbReference>
<dbReference type="GO" id="GO:0006355">
    <property type="term" value="P:regulation of DNA-templated transcription"/>
    <property type="evidence" value="ECO:0007669"/>
    <property type="project" value="InterPro"/>
</dbReference>
<reference evidence="2 3" key="1">
    <citation type="submission" date="2017-07" db="EMBL/GenBank/DDBJ databases">
        <title>Draft Genome Sequences of Select Purple Nonsulfur Bacteria.</title>
        <authorList>
            <person name="Lasarre B."/>
            <person name="Mckinlay J.B."/>
        </authorList>
    </citation>
    <scope>NUCLEOTIDE SEQUENCE [LARGE SCALE GENOMIC DNA]</scope>
    <source>
        <strain evidence="2 3">DSM 11290</strain>
    </source>
</reference>
<evidence type="ECO:0000313" key="2">
    <source>
        <dbReference type="EMBL" id="RAI28204.1"/>
    </source>
</evidence>
<sequence length="75" mass="8446">MAQVIVRNLDDDVVGRLKRLAAAERKSLEQKLREILNEAGRPSPADLQARARALAEKAQPTDLDAVDLIREDRER</sequence>
<accession>A0A327JRZ3</accession>
<protein>
    <recommendedName>
        <fullName evidence="1">Antitoxin FitA-like ribbon-helix-helix domain-containing protein</fullName>
    </recommendedName>
</protein>
<evidence type="ECO:0000313" key="3">
    <source>
        <dbReference type="Proteomes" id="UP000249299"/>
    </source>
</evidence>
<feature type="domain" description="Antitoxin FitA-like ribbon-helix-helix" evidence="1">
    <location>
        <begin position="2"/>
        <end position="39"/>
    </location>
</feature>
<gene>
    <name evidence="2" type="ORF">CH339_07620</name>
</gene>
<comment type="caution">
    <text evidence="2">The sequence shown here is derived from an EMBL/GenBank/DDBJ whole genome shotgun (WGS) entry which is preliminary data.</text>
</comment>